<evidence type="ECO:0000313" key="2">
    <source>
        <dbReference type="EMBL" id="BAQ94371.1"/>
    </source>
</evidence>
<reference evidence="2 3" key="1">
    <citation type="journal article" date="2013" name="PLoS Genet.">
        <title>Expanding the Marine Virosphere Using Metagenomics.</title>
        <authorList>
            <person name="Mizuno C.M."/>
            <person name="Rodriguez-Valera F."/>
            <person name="Kimes N.E."/>
            <person name="Ghai R."/>
        </authorList>
    </citation>
    <scope>NUCLEOTIDE SEQUENCE [LARGE SCALE GENOMIC DNA]</scope>
    <source>
        <strain evidence="2">UvMED-CGR-C79-MedDCM-OCT-S37-C6</strain>
    </source>
</reference>
<protein>
    <submittedName>
        <fullName evidence="2">Uncharacterized protein</fullName>
    </submittedName>
</protein>
<proteinExistence type="predicted"/>
<organism evidence="2 3">
    <name type="scientific">uncultured phage_MedDCM-OCT-S37-C6</name>
    <dbReference type="NCBI Taxonomy" id="2740804"/>
    <lineage>
        <taxon>Viruses</taxon>
        <taxon>Duplodnaviria</taxon>
        <taxon>Heunggongvirae</taxon>
        <taxon>Uroviricota</taxon>
        <taxon>Caudoviricetes</taxon>
        <taxon>Autographivirales</taxon>
        <taxon>Oinezvirus</taxon>
        <taxon>Oinezvirus S37C6</taxon>
    </lineage>
</organism>
<dbReference type="RefSeq" id="YP_009777627.1">
    <property type="nucleotide sequence ID" value="NC_047700.1"/>
</dbReference>
<name>A0A6S4P7V8_9CAUD</name>
<keyword evidence="1" id="KW-0472">Membrane</keyword>
<dbReference type="EMBL" id="AP013546">
    <property type="protein sequence ID" value="BAQ94371.1"/>
    <property type="molecule type" value="Genomic_DNA"/>
</dbReference>
<accession>A0A6S4P7V8</accession>
<keyword evidence="1" id="KW-1133">Transmembrane helix</keyword>
<evidence type="ECO:0000313" key="3">
    <source>
        <dbReference type="Proteomes" id="UP000504913"/>
    </source>
</evidence>
<dbReference type="Proteomes" id="UP000504913">
    <property type="component" value="Segment"/>
</dbReference>
<keyword evidence="3" id="KW-1185">Reference proteome</keyword>
<evidence type="ECO:0000256" key="1">
    <source>
        <dbReference type="SAM" id="Phobius"/>
    </source>
</evidence>
<feature type="transmembrane region" description="Helical" evidence="1">
    <location>
        <begin position="6"/>
        <end position="28"/>
    </location>
</feature>
<dbReference type="GeneID" id="55412277"/>
<sequence>MTPHQHGLAAAAAYLGGLALCMVAITGWTEGQLASDMRQLAERNAYWAEVRK</sequence>
<keyword evidence="1" id="KW-0812">Transmembrane</keyword>
<dbReference type="KEGG" id="vg:55412277"/>